<dbReference type="AlphaFoldDB" id="A0A9W5QSJ6"/>
<evidence type="ECO:0000313" key="2">
    <source>
        <dbReference type="EMBL" id="EOP86291.1"/>
    </source>
</evidence>
<comment type="caution">
    <text evidence="2">The sequence shown here is derived from an EMBL/GenBank/DDBJ whole genome shotgun (WGS) entry which is preliminary data.</text>
</comment>
<dbReference type="InterPro" id="IPR001130">
    <property type="entry name" value="TatD-like"/>
</dbReference>
<feature type="binding site" evidence="1">
    <location>
        <position position="197"/>
    </location>
    <ligand>
        <name>a divalent metal cation</name>
        <dbReference type="ChEBI" id="CHEBI:60240"/>
        <label>1</label>
    </ligand>
</feature>
<keyword evidence="2" id="KW-0378">Hydrolase</keyword>
<dbReference type="NCBIfam" id="NF041926">
    <property type="entry name" value="QatD"/>
    <property type="match status" value="1"/>
</dbReference>
<accession>A0A9W5QSJ6</accession>
<dbReference type="Gene3D" id="3.20.20.140">
    <property type="entry name" value="Metal-dependent hydrolases"/>
    <property type="match status" value="1"/>
</dbReference>
<evidence type="ECO:0000313" key="3">
    <source>
        <dbReference type="Proteomes" id="UP000014009"/>
    </source>
</evidence>
<protein>
    <submittedName>
        <fullName evidence="2">TatD family hydrolase</fullName>
    </submittedName>
</protein>
<dbReference type="GO" id="GO:0016788">
    <property type="term" value="F:hydrolase activity, acting on ester bonds"/>
    <property type="evidence" value="ECO:0007669"/>
    <property type="project" value="InterPro"/>
</dbReference>
<dbReference type="Proteomes" id="UP000014009">
    <property type="component" value="Unassembled WGS sequence"/>
</dbReference>
<dbReference type="InterPro" id="IPR032466">
    <property type="entry name" value="Metal_Hydrolase"/>
</dbReference>
<dbReference type="InterPro" id="IPR049677">
    <property type="entry name" value="QatD"/>
</dbReference>
<sequence>MKKFYHDTHLHLDLYKNTYEIIEYINNFKSYTIAVTNLPILYERAMKTFPKSKYIRFAVGFHPELIQQFSEQIPLFYETIKKSRYIGEIGLDFSKNNLNSKELQIQVFTETVKICNKIGGKILTIHSRNAAETIIDIIGVNFNGKIILHWFTGGLKQLQRAIQYGYYFSINQEMVRSKNGREIISRLPEERILIESDGPFTRGINKDYKVQFIDEIVQELSHIKNYDVEKVYELLKNNFKELLN</sequence>
<keyword evidence="1" id="KW-0479">Metal-binding</keyword>
<evidence type="ECO:0000256" key="1">
    <source>
        <dbReference type="PIRSR" id="PIRSR005902-1"/>
    </source>
</evidence>
<feature type="binding site" evidence="1">
    <location>
        <position position="126"/>
    </location>
    <ligand>
        <name>a divalent metal cation</name>
        <dbReference type="ChEBI" id="CHEBI:60240"/>
        <label>2</label>
    </ligand>
</feature>
<feature type="binding site" evidence="1">
    <location>
        <position position="149"/>
    </location>
    <ligand>
        <name>a divalent metal cation</name>
        <dbReference type="ChEBI" id="CHEBI:60240"/>
        <label>2</label>
    </ligand>
</feature>
<name>A0A9W5QSJ6_BACCE</name>
<dbReference type="GO" id="GO:0046872">
    <property type="term" value="F:metal ion binding"/>
    <property type="evidence" value="ECO:0007669"/>
    <property type="project" value="UniProtKB-KW"/>
</dbReference>
<feature type="binding site" evidence="1">
    <location>
        <position position="9"/>
    </location>
    <ligand>
        <name>a divalent metal cation</name>
        <dbReference type="ChEBI" id="CHEBI:60240"/>
        <label>1</label>
    </ligand>
</feature>
<dbReference type="PIRSF" id="PIRSF005902">
    <property type="entry name" value="DNase_TatD"/>
    <property type="match status" value="1"/>
</dbReference>
<dbReference type="PANTHER" id="PTHR46124:SF2">
    <property type="entry name" value="D-AMINOACYL-TRNA DEACYLASE"/>
    <property type="match status" value="1"/>
</dbReference>
<reference evidence="2 3" key="1">
    <citation type="submission" date="2012-12" db="EMBL/GenBank/DDBJ databases">
        <title>The Genome Sequence of Bacillus cereus HuB4-4.</title>
        <authorList>
            <consortium name="The Broad Institute Genome Sequencing Platform"/>
            <consortium name="The Broad Institute Genome Sequencing Center for Infectious Disease"/>
            <person name="Feldgarden M."/>
            <person name="Van der Auwera G.A."/>
            <person name="Mahillon J."/>
            <person name="Duprez V."/>
            <person name="Timmery S."/>
            <person name="Mattelet C."/>
            <person name="Dierick K."/>
            <person name="Sun M."/>
            <person name="Yu Z."/>
            <person name="Zhu L."/>
            <person name="Hu X."/>
            <person name="Shank E.B."/>
            <person name="Swiecicka I."/>
            <person name="Hansen B.M."/>
            <person name="Andrup L."/>
            <person name="Walker B."/>
            <person name="Young S.K."/>
            <person name="Zeng Q."/>
            <person name="Gargeya S."/>
            <person name="Fitzgerald M."/>
            <person name="Haas B."/>
            <person name="Abouelleil A."/>
            <person name="Alvarado L."/>
            <person name="Arachchi H.M."/>
            <person name="Berlin A.M."/>
            <person name="Chapman S.B."/>
            <person name="Dewar J."/>
            <person name="Goldberg J."/>
            <person name="Griggs A."/>
            <person name="Gujja S."/>
            <person name="Hansen M."/>
            <person name="Howarth C."/>
            <person name="Imamovic A."/>
            <person name="Larimer J."/>
            <person name="McCowan C."/>
            <person name="Murphy C."/>
            <person name="Neiman D."/>
            <person name="Pearson M."/>
            <person name="Priest M."/>
            <person name="Roberts A."/>
            <person name="Saif S."/>
            <person name="Shea T."/>
            <person name="Sisk P."/>
            <person name="Sykes S."/>
            <person name="Wortman J."/>
            <person name="Nusbaum C."/>
            <person name="Birren B."/>
        </authorList>
    </citation>
    <scope>NUCLEOTIDE SEQUENCE [LARGE SCALE GENOMIC DNA]</scope>
    <source>
        <strain evidence="2 3">HuB4-4</strain>
    </source>
</reference>
<dbReference type="SUPFAM" id="SSF51556">
    <property type="entry name" value="Metallo-dependent hydrolases"/>
    <property type="match status" value="1"/>
</dbReference>
<proteinExistence type="predicted"/>
<dbReference type="Pfam" id="PF01026">
    <property type="entry name" value="TatD_DNase"/>
    <property type="match status" value="1"/>
</dbReference>
<dbReference type="EMBL" id="AHEF01000072">
    <property type="protein sequence ID" value="EOP86291.1"/>
    <property type="molecule type" value="Genomic_DNA"/>
</dbReference>
<gene>
    <name evidence="2" type="ORF">IGM_04190</name>
</gene>
<feature type="binding site" evidence="1">
    <location>
        <position position="88"/>
    </location>
    <ligand>
        <name>a divalent metal cation</name>
        <dbReference type="ChEBI" id="CHEBI:60240"/>
        <label>1</label>
    </ligand>
</feature>
<dbReference type="CDD" id="cd01310">
    <property type="entry name" value="TatD_DNAse"/>
    <property type="match status" value="1"/>
</dbReference>
<feature type="binding site" evidence="1">
    <location>
        <position position="11"/>
    </location>
    <ligand>
        <name>a divalent metal cation</name>
        <dbReference type="ChEBI" id="CHEBI:60240"/>
        <label>1</label>
    </ligand>
</feature>
<dbReference type="RefSeq" id="WP_016077353.1">
    <property type="nucleotide sequence ID" value="NZ_KB976537.1"/>
</dbReference>
<organism evidence="2 3">
    <name type="scientific">Bacillus cereus HuB4-4</name>
    <dbReference type="NCBI Taxonomy" id="1053211"/>
    <lineage>
        <taxon>Bacteria</taxon>
        <taxon>Bacillati</taxon>
        <taxon>Bacillota</taxon>
        <taxon>Bacilli</taxon>
        <taxon>Bacillales</taxon>
        <taxon>Bacillaceae</taxon>
        <taxon>Bacillus</taxon>
        <taxon>Bacillus cereus group</taxon>
    </lineage>
</organism>
<dbReference type="PANTHER" id="PTHR46124">
    <property type="entry name" value="D-AMINOACYL-TRNA DEACYLASE"/>
    <property type="match status" value="1"/>
</dbReference>